<proteinExistence type="predicted"/>
<keyword evidence="3" id="KW-1185">Reference proteome</keyword>
<accession>A0ABT9QME9</accession>
<evidence type="ECO:0000259" key="1">
    <source>
        <dbReference type="Pfam" id="PF01609"/>
    </source>
</evidence>
<dbReference type="Pfam" id="PF01609">
    <property type="entry name" value="DDE_Tnp_1"/>
    <property type="match status" value="1"/>
</dbReference>
<sequence>MNGRKRHLIVDTLGIVLKARVSAANVDDRIGATLLLHDIRQDFPRLRHCWADQGYRGPFLEWARQVAGITVQVVARRDGGMRHTWAPVGAPPRIVPRFAVVPRRWVVERTYAWLGRYRRLAKDYEYLPATSENTIYLAMGFTLLRRLTRAPT</sequence>
<feature type="domain" description="Transposase IS4-like" evidence="1">
    <location>
        <begin position="2"/>
        <end position="139"/>
    </location>
</feature>
<evidence type="ECO:0000313" key="3">
    <source>
        <dbReference type="Proteomes" id="UP001225356"/>
    </source>
</evidence>
<dbReference type="Proteomes" id="UP001225356">
    <property type="component" value="Unassembled WGS sequence"/>
</dbReference>
<reference evidence="2 3" key="1">
    <citation type="submission" date="2023-07" db="EMBL/GenBank/DDBJ databases">
        <title>Sequencing the genomes of 1000 actinobacteria strains.</title>
        <authorList>
            <person name="Klenk H.-P."/>
        </authorList>
    </citation>
    <scope>NUCLEOTIDE SEQUENCE [LARGE SCALE GENOMIC DNA]</scope>
    <source>
        <strain evidence="2 3">DSM 46740</strain>
    </source>
</reference>
<organism evidence="2 3">
    <name type="scientific">Streptosporangium lutulentum</name>
    <dbReference type="NCBI Taxonomy" id="1461250"/>
    <lineage>
        <taxon>Bacteria</taxon>
        <taxon>Bacillati</taxon>
        <taxon>Actinomycetota</taxon>
        <taxon>Actinomycetes</taxon>
        <taxon>Streptosporangiales</taxon>
        <taxon>Streptosporangiaceae</taxon>
        <taxon>Streptosporangium</taxon>
    </lineage>
</organism>
<dbReference type="PANTHER" id="PTHR30007:SF0">
    <property type="entry name" value="TRANSPOSASE"/>
    <property type="match status" value="1"/>
</dbReference>
<gene>
    <name evidence="2" type="ORF">J2853_006792</name>
</gene>
<protein>
    <submittedName>
        <fullName evidence="2">Transposase</fullName>
    </submittedName>
</protein>
<dbReference type="PANTHER" id="PTHR30007">
    <property type="entry name" value="PHP DOMAIN PROTEIN"/>
    <property type="match status" value="1"/>
</dbReference>
<dbReference type="InterPro" id="IPR002559">
    <property type="entry name" value="Transposase_11"/>
</dbReference>
<dbReference type="EMBL" id="JAUSQU010000001">
    <property type="protein sequence ID" value="MDP9847581.1"/>
    <property type="molecule type" value="Genomic_DNA"/>
</dbReference>
<name>A0ABT9QME9_9ACTN</name>
<evidence type="ECO:0000313" key="2">
    <source>
        <dbReference type="EMBL" id="MDP9847581.1"/>
    </source>
</evidence>
<comment type="caution">
    <text evidence="2">The sequence shown here is derived from an EMBL/GenBank/DDBJ whole genome shotgun (WGS) entry which is preliminary data.</text>
</comment>